<gene>
    <name evidence="3" type="ORF">E6W36_11720</name>
</gene>
<dbReference type="Proteomes" id="UP000298714">
    <property type="component" value="Chromosome"/>
</dbReference>
<feature type="region of interest" description="Disordered" evidence="1">
    <location>
        <begin position="168"/>
        <end position="244"/>
    </location>
</feature>
<evidence type="ECO:0000313" key="4">
    <source>
        <dbReference type="Proteomes" id="UP000298714"/>
    </source>
</evidence>
<name>A0A4D7C4E2_9SPHN</name>
<proteinExistence type="predicted"/>
<feature type="compositionally biased region" description="Low complexity" evidence="1">
    <location>
        <begin position="225"/>
        <end position="238"/>
    </location>
</feature>
<accession>A0A4D7C4E2</accession>
<dbReference type="InterPro" id="IPR051544">
    <property type="entry name" value="TPS_OM_transporter"/>
</dbReference>
<dbReference type="EMBL" id="CP039704">
    <property type="protein sequence ID" value="QCI79931.1"/>
    <property type="molecule type" value="Genomic_DNA"/>
</dbReference>
<dbReference type="KEGG" id="hgn:E6W36_11720"/>
<dbReference type="Pfam" id="PF08479">
    <property type="entry name" value="POTRA_2"/>
    <property type="match status" value="1"/>
</dbReference>
<evidence type="ECO:0000259" key="2">
    <source>
        <dbReference type="Pfam" id="PF08479"/>
    </source>
</evidence>
<reference evidence="4" key="1">
    <citation type="submission" date="2019-04" db="EMBL/GenBank/DDBJ databases">
        <title>Complete genome sequence of Sphingomonas sp. W1-2-3.</title>
        <authorList>
            <person name="Im W.T."/>
        </authorList>
    </citation>
    <scope>NUCLEOTIDE SEQUENCE [LARGE SCALE GENOMIC DNA]</scope>
    <source>
        <strain evidence="4">W1-2-3</strain>
    </source>
</reference>
<dbReference type="Gene3D" id="3.10.20.310">
    <property type="entry name" value="membrane protein fhac"/>
    <property type="match status" value="1"/>
</dbReference>
<evidence type="ECO:0000256" key="1">
    <source>
        <dbReference type="SAM" id="MobiDB-lite"/>
    </source>
</evidence>
<dbReference type="AlphaFoldDB" id="A0A4D7C4E2"/>
<dbReference type="GO" id="GO:0008320">
    <property type="term" value="F:protein transmembrane transporter activity"/>
    <property type="evidence" value="ECO:0007669"/>
    <property type="project" value="TreeGrafter"/>
</dbReference>
<dbReference type="GO" id="GO:0046819">
    <property type="term" value="P:protein secretion by the type V secretion system"/>
    <property type="evidence" value="ECO:0007669"/>
    <property type="project" value="TreeGrafter"/>
</dbReference>
<dbReference type="InterPro" id="IPR013686">
    <property type="entry name" value="Polypept-transport_assoc_ShlB"/>
</dbReference>
<evidence type="ECO:0000313" key="3">
    <source>
        <dbReference type="EMBL" id="QCI79931.1"/>
    </source>
</evidence>
<dbReference type="GO" id="GO:0098046">
    <property type="term" value="C:type V protein secretion system complex"/>
    <property type="evidence" value="ECO:0007669"/>
    <property type="project" value="TreeGrafter"/>
</dbReference>
<sequence>MLRAGGSSCYDSAYLLTTFGGATVPKARFINPACAASLLWLLHGLSAPALAQDASAPAEAAAPPSQPAAEPERTLTIDAYDIVGNSVLDQVSIEDAVYPYLGPDRTDADVDKARAALEDAYKKKGYETVVVVLPPQDASNGVIRLEVVEAKIGRVRVVGAKYTAPSKIRNEIPPSRKDRCPTSGSSRRKPQSSTGRRIARVRRCSSRGVCPAPSTSTSRSRKNSRCTSTSRSTTTTTTAPIRSA</sequence>
<feature type="compositionally biased region" description="Basic and acidic residues" evidence="1">
    <location>
        <begin position="168"/>
        <end position="180"/>
    </location>
</feature>
<dbReference type="PANTHER" id="PTHR34597">
    <property type="entry name" value="SLR1661 PROTEIN"/>
    <property type="match status" value="1"/>
</dbReference>
<keyword evidence="4" id="KW-1185">Reference proteome</keyword>
<protein>
    <submittedName>
        <fullName evidence="3">ShlB/FhaC/HecB family hemolysin secretion/activation protein</fullName>
    </submittedName>
</protein>
<organism evidence="3 4">
    <name type="scientific">Hankyongella ginsenosidimutans</name>
    <dbReference type="NCBI Taxonomy" id="1763828"/>
    <lineage>
        <taxon>Bacteria</taxon>
        <taxon>Pseudomonadati</taxon>
        <taxon>Pseudomonadota</taxon>
        <taxon>Alphaproteobacteria</taxon>
        <taxon>Sphingomonadales</taxon>
        <taxon>Sphingomonadaceae</taxon>
        <taxon>Hankyongella</taxon>
    </lineage>
</organism>
<feature type="domain" description="Polypeptide-transport-associated ShlB-type" evidence="2">
    <location>
        <begin position="76"/>
        <end position="149"/>
    </location>
</feature>
<dbReference type="PANTHER" id="PTHR34597:SF6">
    <property type="entry name" value="BLR6126 PROTEIN"/>
    <property type="match status" value="1"/>
</dbReference>